<dbReference type="KEGG" id="saq:Sare_3655"/>
<dbReference type="eggNOG" id="COG0412">
    <property type="taxonomic scope" value="Bacteria"/>
</dbReference>
<dbReference type="InterPro" id="IPR029058">
    <property type="entry name" value="AB_hydrolase_fold"/>
</dbReference>
<organism evidence="1">
    <name type="scientific">Salinispora arenicola (strain CNS-205)</name>
    <dbReference type="NCBI Taxonomy" id="391037"/>
    <lineage>
        <taxon>Bacteria</taxon>
        <taxon>Bacillati</taxon>
        <taxon>Actinomycetota</taxon>
        <taxon>Actinomycetes</taxon>
        <taxon>Micromonosporales</taxon>
        <taxon>Micromonosporaceae</taxon>
        <taxon>Salinispora</taxon>
    </lineage>
</organism>
<protein>
    <recommendedName>
        <fullName evidence="2">Alpha/beta hydrolase</fullName>
    </recommendedName>
</protein>
<dbReference type="STRING" id="391037.Sare_3655"/>
<dbReference type="HOGENOM" id="CLU_085632_1_0_11"/>
<dbReference type="EMBL" id="CP000850">
    <property type="protein sequence ID" value="ABV99453.1"/>
    <property type="molecule type" value="Genomic_DNA"/>
</dbReference>
<evidence type="ECO:0000313" key="1">
    <source>
        <dbReference type="EMBL" id="ABV99453.1"/>
    </source>
</evidence>
<sequence length="204" mass="21318">MGLSSTICPHPHESEPLRSGRYSHRMIVGVIVPGIGYGPQAPLLDLARKALCDRGASVETVNWTVPSGLLDVGPEPFVRAHVSAALHRSASAAPAVRPVIIAKSLGTYAAMLAAERQLPAIWLTPLLHIEAIAEAIGRNPAPALLVGGTGDRSWLPDMAAATSKRVVTIADGDHGLRPPGPLRAYTQALGDVGTAIEEFLSALP</sequence>
<proteinExistence type="predicted"/>
<dbReference type="AlphaFoldDB" id="A8LZ93"/>
<evidence type="ECO:0008006" key="2">
    <source>
        <dbReference type="Google" id="ProtNLM"/>
    </source>
</evidence>
<name>A8LZ93_SALAI</name>
<dbReference type="Gene3D" id="3.40.50.1820">
    <property type="entry name" value="alpha/beta hydrolase"/>
    <property type="match status" value="1"/>
</dbReference>
<dbReference type="SUPFAM" id="SSF53474">
    <property type="entry name" value="alpha/beta-Hydrolases"/>
    <property type="match status" value="1"/>
</dbReference>
<reference evidence="1" key="1">
    <citation type="submission" date="2007-10" db="EMBL/GenBank/DDBJ databases">
        <title>Complete sequence of Salinispora arenicola CNS-205.</title>
        <authorList>
            <consortium name="US DOE Joint Genome Institute"/>
            <person name="Copeland A."/>
            <person name="Lucas S."/>
            <person name="Lapidus A."/>
            <person name="Barry K."/>
            <person name="Glavina del Rio T."/>
            <person name="Dalin E."/>
            <person name="Tice H."/>
            <person name="Pitluck S."/>
            <person name="Foster B."/>
            <person name="Schmutz J."/>
            <person name="Larimer F."/>
            <person name="Land M."/>
            <person name="Hauser L."/>
            <person name="Kyrpides N."/>
            <person name="Ivanova N."/>
            <person name="Jensen P.R."/>
            <person name="Moore B.S."/>
            <person name="Penn K."/>
            <person name="Jenkins C."/>
            <person name="Udwary D."/>
            <person name="Xiang L."/>
            <person name="Gontang E."/>
            <person name="Richardson P."/>
        </authorList>
    </citation>
    <scope>NUCLEOTIDE SEQUENCE [LARGE SCALE GENOMIC DNA]</scope>
    <source>
        <strain evidence="1">CNS-205</strain>
    </source>
</reference>
<gene>
    <name evidence="1" type="ordered locus">Sare_3655</name>
</gene>
<accession>A8LZ93</accession>